<evidence type="ECO:0000313" key="2">
    <source>
        <dbReference type="EMBL" id="CAB4214422.1"/>
    </source>
</evidence>
<dbReference type="Gene3D" id="1.10.3790.10">
    <property type="entry name" value="NinB"/>
    <property type="match status" value="1"/>
</dbReference>
<evidence type="ECO:0000313" key="1">
    <source>
        <dbReference type="EMBL" id="CAB4184024.1"/>
    </source>
</evidence>
<dbReference type="InterPro" id="IPR036619">
    <property type="entry name" value="NinB_sf"/>
</dbReference>
<accession>A0A6J5QWP1</accession>
<proteinExistence type="predicted"/>
<dbReference type="Pfam" id="PF05772">
    <property type="entry name" value="NinB"/>
    <property type="match status" value="1"/>
</dbReference>
<dbReference type="EMBL" id="LR797413">
    <property type="protein sequence ID" value="CAB4214422.1"/>
    <property type="molecule type" value="Genomic_DNA"/>
</dbReference>
<organism evidence="1">
    <name type="scientific">uncultured Caudovirales phage</name>
    <dbReference type="NCBI Taxonomy" id="2100421"/>
    <lineage>
        <taxon>Viruses</taxon>
        <taxon>Duplodnaviria</taxon>
        <taxon>Heunggongvirae</taxon>
        <taxon>Uroviricota</taxon>
        <taxon>Caudoviricetes</taxon>
        <taxon>Peduoviridae</taxon>
        <taxon>Maltschvirus</taxon>
        <taxon>Maltschvirus maltsch</taxon>
    </lineage>
</organism>
<sequence length="135" mass="15276">MKVQCWEPVQAHKELMNVIWPTLKAMLTSGKKMSIEIKQSSRSSEQNNMFHSLIDKIAKAMKVAGSDWTADDWKRLLIDQWAHETGRKIGKVCPSLDGERIVQLGLQSHKFTTAEGADFIEFLFAWAAQKGIDVS</sequence>
<dbReference type="EMBL" id="LR797053">
    <property type="protein sequence ID" value="CAB4184024.1"/>
    <property type="molecule type" value="Genomic_DNA"/>
</dbReference>
<dbReference type="InterPro" id="IPR008711">
    <property type="entry name" value="Recombinase_NinB"/>
</dbReference>
<name>A0A6J5QWP1_9CAUD</name>
<reference evidence="1" key="1">
    <citation type="submission" date="2020-05" db="EMBL/GenBank/DDBJ databases">
        <authorList>
            <person name="Chiriac C."/>
            <person name="Salcher M."/>
            <person name="Ghai R."/>
            <person name="Kavagutti S V."/>
        </authorList>
    </citation>
    <scope>NUCLEOTIDE SEQUENCE</scope>
</reference>
<dbReference type="SUPFAM" id="SSF103370">
    <property type="entry name" value="NinB"/>
    <property type="match status" value="1"/>
</dbReference>
<gene>
    <name evidence="1" type="ORF">UFOVP1102_28</name>
    <name evidence="2" type="ORF">UFOVP1463_45</name>
</gene>
<protein>
    <submittedName>
        <fullName evidence="1">Recombinase NinB</fullName>
    </submittedName>
</protein>